<feature type="transmembrane region" description="Helical" evidence="5">
    <location>
        <begin position="92"/>
        <end position="112"/>
    </location>
</feature>
<feature type="transmembrane region" description="Helical" evidence="5">
    <location>
        <begin position="235"/>
        <end position="254"/>
    </location>
</feature>
<dbReference type="Pfam" id="PF04932">
    <property type="entry name" value="Wzy_C"/>
    <property type="match status" value="1"/>
</dbReference>
<organism evidence="7 8">
    <name type="scientific">Croceibacterium xixiisoli</name>
    <dbReference type="NCBI Taxonomy" id="1476466"/>
    <lineage>
        <taxon>Bacteria</taxon>
        <taxon>Pseudomonadati</taxon>
        <taxon>Pseudomonadota</taxon>
        <taxon>Alphaproteobacteria</taxon>
        <taxon>Sphingomonadales</taxon>
        <taxon>Erythrobacteraceae</taxon>
        <taxon>Croceibacterium</taxon>
    </lineage>
</organism>
<proteinExistence type="predicted"/>
<evidence type="ECO:0000256" key="5">
    <source>
        <dbReference type="SAM" id="Phobius"/>
    </source>
</evidence>
<keyword evidence="8" id="KW-1185">Reference proteome</keyword>
<feature type="transmembrane region" description="Helical" evidence="5">
    <location>
        <begin position="355"/>
        <end position="374"/>
    </location>
</feature>
<dbReference type="PANTHER" id="PTHR37422">
    <property type="entry name" value="TEICHURONIC ACID BIOSYNTHESIS PROTEIN TUAE"/>
    <property type="match status" value="1"/>
</dbReference>
<comment type="caution">
    <text evidence="7">The sequence shown here is derived from an EMBL/GenBank/DDBJ whole genome shotgun (WGS) entry which is preliminary data.</text>
</comment>
<dbReference type="GO" id="GO:0016020">
    <property type="term" value="C:membrane"/>
    <property type="evidence" value="ECO:0007669"/>
    <property type="project" value="UniProtKB-SubCell"/>
</dbReference>
<keyword evidence="4 5" id="KW-0472">Membrane</keyword>
<dbReference type="RefSeq" id="WP_377019172.1">
    <property type="nucleotide sequence ID" value="NZ_JBHSCP010000001.1"/>
</dbReference>
<dbReference type="EMBL" id="WTYJ01000001">
    <property type="protein sequence ID" value="MXO99126.1"/>
    <property type="molecule type" value="Genomic_DNA"/>
</dbReference>
<feature type="transmembrane region" description="Helical" evidence="5">
    <location>
        <begin position="325"/>
        <end position="343"/>
    </location>
</feature>
<feature type="transmembrane region" description="Helical" evidence="5">
    <location>
        <begin position="211"/>
        <end position="228"/>
    </location>
</feature>
<feature type="transmembrane region" description="Helical" evidence="5">
    <location>
        <begin position="190"/>
        <end position="205"/>
    </location>
</feature>
<feature type="transmembrane region" description="Helical" evidence="5">
    <location>
        <begin position="119"/>
        <end position="137"/>
    </location>
</feature>
<name>A0A6I4TT34_9SPHN</name>
<keyword evidence="2 5" id="KW-0812">Transmembrane</keyword>
<feature type="domain" description="O-antigen ligase-related" evidence="6">
    <location>
        <begin position="195"/>
        <end position="337"/>
    </location>
</feature>
<gene>
    <name evidence="7" type="ORF">GRI97_09005</name>
</gene>
<reference evidence="7 8" key="1">
    <citation type="submission" date="2019-12" db="EMBL/GenBank/DDBJ databases">
        <title>Genomic-based taxomic classification of the family Erythrobacteraceae.</title>
        <authorList>
            <person name="Xu L."/>
        </authorList>
    </citation>
    <scope>NUCLEOTIDE SEQUENCE [LARGE SCALE GENOMIC DNA]</scope>
    <source>
        <strain evidence="7 8">S36</strain>
    </source>
</reference>
<feature type="transmembrane region" description="Helical" evidence="5">
    <location>
        <begin position="38"/>
        <end position="55"/>
    </location>
</feature>
<dbReference type="AlphaFoldDB" id="A0A6I4TT34"/>
<dbReference type="InterPro" id="IPR007016">
    <property type="entry name" value="O-antigen_ligase-rel_domated"/>
</dbReference>
<dbReference type="Proteomes" id="UP000469430">
    <property type="component" value="Unassembled WGS sequence"/>
</dbReference>
<keyword evidence="3 5" id="KW-1133">Transmembrane helix</keyword>
<evidence type="ECO:0000256" key="4">
    <source>
        <dbReference type="ARBA" id="ARBA00023136"/>
    </source>
</evidence>
<evidence type="ECO:0000256" key="3">
    <source>
        <dbReference type="ARBA" id="ARBA00022989"/>
    </source>
</evidence>
<protein>
    <recommendedName>
        <fullName evidence="6">O-antigen ligase-related domain-containing protein</fullName>
    </recommendedName>
</protein>
<evidence type="ECO:0000259" key="6">
    <source>
        <dbReference type="Pfam" id="PF04932"/>
    </source>
</evidence>
<feature type="transmembrane region" description="Helical" evidence="5">
    <location>
        <begin position="386"/>
        <end position="402"/>
    </location>
</feature>
<sequence>MPVRMNAAIIAFVVMMLLTMLGPLMTYESSGTAGTGSLVRQIGYLAVALITVFAIHAETRLKRLDAIPWPMLLALAWCWASLFWAIEPGIALRRIVLTTLVIWSVFALVRAMGVDRTILIVRVILVLTLLANYAAVYCDPTVGIHMVEEPGDGGLMGDWRGYMAHKNMAGLVTAMCVLFFLFYRENMPRYVQLPVLLAAVFFLAMTSSRTSVAVCAAAAVMGLFFTRYNFRYRGIAFTVLLALVIAAAVVQNVYQDPFLRTLNDPTAFTGRTVIWDALLRYYRDNPLLGSGYGSFWNIGPASPMNRYGSDWLIGVQQAHNGFLDMLIQIGPIGLGVVIFATIVMPMIKLLTARQVEGALGGLLFAILVFCIGHNATETSLFDRDSVGQVFVVLMIALLWTAASRRKNASRGGSTDLLSWANRDDDQQFDTAGATAGKD</sequence>
<dbReference type="PANTHER" id="PTHR37422:SF17">
    <property type="entry name" value="O-ANTIGEN LIGASE"/>
    <property type="match status" value="1"/>
</dbReference>
<accession>A0A6I4TT34</accession>
<feature type="transmembrane region" description="Helical" evidence="5">
    <location>
        <begin position="67"/>
        <end position="86"/>
    </location>
</feature>
<dbReference type="InterPro" id="IPR051533">
    <property type="entry name" value="WaaL-like"/>
</dbReference>
<evidence type="ECO:0000313" key="8">
    <source>
        <dbReference type="Proteomes" id="UP000469430"/>
    </source>
</evidence>
<feature type="transmembrane region" description="Helical" evidence="5">
    <location>
        <begin position="164"/>
        <end position="183"/>
    </location>
</feature>
<evidence type="ECO:0000313" key="7">
    <source>
        <dbReference type="EMBL" id="MXO99126.1"/>
    </source>
</evidence>
<evidence type="ECO:0000256" key="2">
    <source>
        <dbReference type="ARBA" id="ARBA00022692"/>
    </source>
</evidence>
<evidence type="ECO:0000256" key="1">
    <source>
        <dbReference type="ARBA" id="ARBA00004141"/>
    </source>
</evidence>
<feature type="transmembrane region" description="Helical" evidence="5">
    <location>
        <begin position="7"/>
        <end position="26"/>
    </location>
</feature>
<comment type="subcellular location">
    <subcellularLocation>
        <location evidence="1">Membrane</location>
        <topology evidence="1">Multi-pass membrane protein</topology>
    </subcellularLocation>
</comment>